<dbReference type="RefSeq" id="WP_095724787.1">
    <property type="nucleotide sequence ID" value="NZ_NTFS01000550.1"/>
</dbReference>
<sequence>MNNPFGFIVKVFFFSALISVLIKYVSPIISIPQSDINVLILVLSPTAIMAVLLSLRFRGIENRE</sequence>
<comment type="caution">
    <text evidence="2">The sequence shown here is derived from an EMBL/GenBank/DDBJ whole genome shotgun (WGS) entry which is preliminary data.</text>
</comment>
<dbReference type="OrthoDB" id="428271at2"/>
<keyword evidence="1" id="KW-1133">Transmembrane helix</keyword>
<protein>
    <submittedName>
        <fullName evidence="2">Uncharacterized protein</fullName>
    </submittedName>
</protein>
<name>A0A2A2TAW3_9CYAN</name>
<dbReference type="EMBL" id="NTFS01000550">
    <property type="protein sequence ID" value="PAX48943.1"/>
    <property type="molecule type" value="Genomic_DNA"/>
</dbReference>
<dbReference type="AlphaFoldDB" id="A0A2A2TAW3"/>
<feature type="transmembrane region" description="Helical" evidence="1">
    <location>
        <begin position="7"/>
        <end position="26"/>
    </location>
</feature>
<evidence type="ECO:0000313" key="2">
    <source>
        <dbReference type="EMBL" id="PAX48943.1"/>
    </source>
</evidence>
<keyword evidence="1" id="KW-0812">Transmembrane</keyword>
<accession>A0A2A2TAW3</accession>
<organism evidence="2 3">
    <name type="scientific">Brunnivagina elsteri CCALA 953</name>
    <dbReference type="NCBI Taxonomy" id="987040"/>
    <lineage>
        <taxon>Bacteria</taxon>
        <taxon>Bacillati</taxon>
        <taxon>Cyanobacteriota</taxon>
        <taxon>Cyanophyceae</taxon>
        <taxon>Nostocales</taxon>
        <taxon>Calotrichaceae</taxon>
        <taxon>Brunnivagina</taxon>
    </lineage>
</organism>
<evidence type="ECO:0000256" key="1">
    <source>
        <dbReference type="SAM" id="Phobius"/>
    </source>
</evidence>
<reference evidence="2 3" key="1">
    <citation type="submission" date="2017-08" db="EMBL/GenBank/DDBJ databases">
        <title>Draft genome sequence of filamentous cyanobacterium Calothrix elsteri CCALA 953.</title>
        <authorList>
            <person name="Gagunashvili A.N."/>
            <person name="Elster J."/>
            <person name="Andresson O.S."/>
        </authorList>
    </citation>
    <scope>NUCLEOTIDE SEQUENCE [LARGE SCALE GENOMIC DNA]</scope>
    <source>
        <strain evidence="2 3">CCALA 953</strain>
    </source>
</reference>
<proteinExistence type="predicted"/>
<keyword evidence="3" id="KW-1185">Reference proteome</keyword>
<dbReference type="Proteomes" id="UP000218238">
    <property type="component" value="Unassembled WGS sequence"/>
</dbReference>
<gene>
    <name evidence="2" type="ORF">CK510_28145</name>
</gene>
<feature type="transmembrane region" description="Helical" evidence="1">
    <location>
        <begin position="38"/>
        <end position="57"/>
    </location>
</feature>
<evidence type="ECO:0000313" key="3">
    <source>
        <dbReference type="Proteomes" id="UP000218238"/>
    </source>
</evidence>
<keyword evidence="1" id="KW-0472">Membrane</keyword>